<comment type="caution">
    <text evidence="2">The sequence shown here is derived from an EMBL/GenBank/DDBJ whole genome shotgun (WGS) entry which is preliminary data.</text>
</comment>
<gene>
    <name evidence="2" type="ORF">F9K24_00880</name>
</gene>
<sequence>MNFQRNNRYLSLLVFVATTFILNSCGADKPNVVSDVQGLISMEVPSSWSKRTDLNAAANLQAGNPFNEEYLVVISEAKEDLFQMNLQRYATFSIQNLRSSAIAFEMEQAKPVEINGMKGLKYICRGVIENVKISYMITLLESEGHYHNVMMWTLRSKENEAFPKFETALLTFKELVKSANEAPAK</sequence>
<proteinExistence type="predicted"/>
<evidence type="ECO:0000256" key="1">
    <source>
        <dbReference type="SAM" id="SignalP"/>
    </source>
</evidence>
<reference evidence="2 3" key="1">
    <citation type="submission" date="2019-10" db="EMBL/GenBank/DDBJ databases">
        <title>Extracellular Electron Transfer in a Candidatus Methanoperedens spp. Enrichment Culture.</title>
        <authorList>
            <person name="Berger S."/>
            <person name="Rangel Shaw D."/>
            <person name="Berben T."/>
            <person name="In 'T Zandt M."/>
            <person name="Frank J."/>
            <person name="Reimann J."/>
            <person name="Jetten M.S.M."/>
            <person name="Welte C.U."/>
        </authorList>
    </citation>
    <scope>NUCLEOTIDE SEQUENCE [LARGE SCALE GENOMIC DNA]</scope>
    <source>
        <strain evidence="2">SB12</strain>
    </source>
</reference>
<organism evidence="2 3">
    <name type="scientific">Leptonema illini</name>
    <dbReference type="NCBI Taxonomy" id="183"/>
    <lineage>
        <taxon>Bacteria</taxon>
        <taxon>Pseudomonadati</taxon>
        <taxon>Spirochaetota</taxon>
        <taxon>Spirochaetia</taxon>
        <taxon>Leptospirales</taxon>
        <taxon>Leptospiraceae</taxon>
        <taxon>Leptonema</taxon>
    </lineage>
</organism>
<dbReference type="Proteomes" id="UP000460298">
    <property type="component" value="Unassembled WGS sequence"/>
</dbReference>
<protein>
    <submittedName>
        <fullName evidence="2">Uncharacterized protein</fullName>
    </submittedName>
</protein>
<feature type="signal peptide" evidence="1">
    <location>
        <begin position="1"/>
        <end position="26"/>
    </location>
</feature>
<feature type="chain" id="PRO_5032960999" evidence="1">
    <location>
        <begin position="27"/>
        <end position="185"/>
    </location>
</feature>
<name>A0A833LYW8_9LEPT</name>
<keyword evidence="1" id="KW-0732">Signal</keyword>
<dbReference type="Gene3D" id="3.40.1000.10">
    <property type="entry name" value="Mog1/PsbP, alpha/beta/alpha sandwich"/>
    <property type="match status" value="1"/>
</dbReference>
<evidence type="ECO:0000313" key="2">
    <source>
        <dbReference type="EMBL" id="KAB2935314.1"/>
    </source>
</evidence>
<dbReference type="AlphaFoldDB" id="A0A833LYW8"/>
<accession>A0A833LYW8</accession>
<dbReference type="EMBL" id="WBUI01000001">
    <property type="protein sequence ID" value="KAB2935314.1"/>
    <property type="molecule type" value="Genomic_DNA"/>
</dbReference>
<evidence type="ECO:0000313" key="3">
    <source>
        <dbReference type="Proteomes" id="UP000460298"/>
    </source>
</evidence>